<protein>
    <recommendedName>
        <fullName evidence="8">C-type lectin domain-containing protein</fullName>
    </recommendedName>
</protein>
<keyword evidence="2" id="KW-0964">Secreted</keyword>
<keyword evidence="5" id="KW-1015">Disulfide bond</keyword>
<feature type="region of interest" description="Disordered" evidence="6">
    <location>
        <begin position="22"/>
        <end position="99"/>
    </location>
</feature>
<keyword evidence="10" id="KW-1185">Reference proteome</keyword>
<dbReference type="InterPro" id="IPR051663">
    <property type="entry name" value="CLec_Tetranectin-domain"/>
</dbReference>
<dbReference type="AlphaFoldDB" id="A0A8C0J240"/>
<accession>A0A8C0J240</accession>
<dbReference type="InterPro" id="IPR016187">
    <property type="entry name" value="CTDL_fold"/>
</dbReference>
<evidence type="ECO:0000259" key="8">
    <source>
        <dbReference type="PROSITE" id="PS50041"/>
    </source>
</evidence>
<dbReference type="GO" id="GO:0005615">
    <property type="term" value="C:extracellular space"/>
    <property type="evidence" value="ECO:0007669"/>
    <property type="project" value="TreeGrafter"/>
</dbReference>
<dbReference type="Proteomes" id="UP000694404">
    <property type="component" value="Unplaced"/>
</dbReference>
<dbReference type="PANTHER" id="PTHR22799:SF1">
    <property type="entry name" value="C-TYPE LECTIN DOMAIN FAMILY 11 MEMBER A"/>
    <property type="match status" value="1"/>
</dbReference>
<feature type="chain" id="PRO_5034389171" description="C-type lectin domain-containing protein" evidence="7">
    <location>
        <begin position="20"/>
        <end position="240"/>
    </location>
</feature>
<evidence type="ECO:0000256" key="2">
    <source>
        <dbReference type="ARBA" id="ARBA00022525"/>
    </source>
</evidence>
<dbReference type="Gene3D" id="3.10.100.10">
    <property type="entry name" value="Mannose-Binding Protein A, subunit A"/>
    <property type="match status" value="1"/>
</dbReference>
<evidence type="ECO:0000256" key="7">
    <source>
        <dbReference type="SAM" id="SignalP"/>
    </source>
</evidence>
<dbReference type="GeneTree" id="ENSGT00940000156653"/>
<evidence type="ECO:0000256" key="5">
    <source>
        <dbReference type="ARBA" id="ARBA00023157"/>
    </source>
</evidence>
<dbReference type="Pfam" id="PF00059">
    <property type="entry name" value="Lectin_C"/>
    <property type="match status" value="1"/>
</dbReference>
<evidence type="ECO:0000256" key="3">
    <source>
        <dbReference type="ARBA" id="ARBA00022729"/>
    </source>
</evidence>
<comment type="subcellular location">
    <subcellularLocation>
        <location evidence="1">Secreted</location>
    </subcellularLocation>
</comment>
<dbReference type="InterPro" id="IPR018378">
    <property type="entry name" value="C-type_lectin_CS"/>
</dbReference>
<name>A0A8C0J240_CHEAB</name>
<dbReference type="SUPFAM" id="SSF56436">
    <property type="entry name" value="C-type lectin-like"/>
    <property type="match status" value="1"/>
</dbReference>
<proteinExistence type="predicted"/>
<dbReference type="InterPro" id="IPR016186">
    <property type="entry name" value="C-type_lectin-like/link_sf"/>
</dbReference>
<dbReference type="InterPro" id="IPR001304">
    <property type="entry name" value="C-type_lectin-like"/>
</dbReference>
<keyword evidence="4" id="KW-0430">Lectin</keyword>
<organism evidence="9 10">
    <name type="scientific">Chelonoidis abingdonii</name>
    <name type="common">Abingdon island giant tortoise</name>
    <name type="synonym">Testudo abingdonii</name>
    <dbReference type="NCBI Taxonomy" id="106734"/>
    <lineage>
        <taxon>Eukaryota</taxon>
        <taxon>Metazoa</taxon>
        <taxon>Chordata</taxon>
        <taxon>Craniata</taxon>
        <taxon>Vertebrata</taxon>
        <taxon>Euteleostomi</taxon>
        <taxon>Archelosauria</taxon>
        <taxon>Testudinata</taxon>
        <taxon>Testudines</taxon>
        <taxon>Cryptodira</taxon>
        <taxon>Durocryptodira</taxon>
        <taxon>Testudinoidea</taxon>
        <taxon>Testudinidae</taxon>
        <taxon>Chelonoidis</taxon>
    </lineage>
</organism>
<dbReference type="PROSITE" id="PS00615">
    <property type="entry name" value="C_TYPE_LECTIN_1"/>
    <property type="match status" value="1"/>
</dbReference>
<reference evidence="9" key="2">
    <citation type="submission" date="2025-09" db="UniProtKB">
        <authorList>
            <consortium name="Ensembl"/>
        </authorList>
    </citation>
    <scope>IDENTIFICATION</scope>
</reference>
<dbReference type="OMA" id="STIKICK"/>
<dbReference type="Gene3D" id="1.20.5.320">
    <property type="entry name" value="6-Phosphogluconate Dehydrogenase, domain 3"/>
    <property type="match status" value="1"/>
</dbReference>
<dbReference type="SMART" id="SM00034">
    <property type="entry name" value="CLECT"/>
    <property type="match status" value="1"/>
</dbReference>
<dbReference type="GO" id="GO:0030246">
    <property type="term" value="F:carbohydrate binding"/>
    <property type="evidence" value="ECO:0007669"/>
    <property type="project" value="UniProtKB-KW"/>
</dbReference>
<dbReference type="GO" id="GO:0001503">
    <property type="term" value="P:ossification"/>
    <property type="evidence" value="ECO:0007669"/>
    <property type="project" value="TreeGrafter"/>
</dbReference>
<evidence type="ECO:0000313" key="10">
    <source>
        <dbReference type="Proteomes" id="UP000694404"/>
    </source>
</evidence>
<sequence>PQLFHVVTAIAFLLVTSHAGDHREGMQRIPGKPGLNKLPAREGKPGLKADPGLQGPPGPPSSMRGHPRKDGLHGPQGPRGERGEKGEQGQPGQPGEKEQSVHLTLWGWGWRCLYVPVSLSKDHNNIRKKKFAINGQEVDFETTLEACKQASGSTASPRNKGENDAVFSIVRLLNRYAYLGIKGGGIPGKFSFLDGTAVNYTNLHAGEPSDIGEENCMEMCTDGAWKSISCNQNHLTICEF</sequence>
<feature type="signal peptide" evidence="7">
    <location>
        <begin position="1"/>
        <end position="19"/>
    </location>
</feature>
<evidence type="ECO:0000256" key="6">
    <source>
        <dbReference type="SAM" id="MobiDB-lite"/>
    </source>
</evidence>
<evidence type="ECO:0000313" key="9">
    <source>
        <dbReference type="Ensembl" id="ENSCABP00000025381.1"/>
    </source>
</evidence>
<keyword evidence="3 7" id="KW-0732">Signal</keyword>
<dbReference type="PROSITE" id="PS50041">
    <property type="entry name" value="C_TYPE_LECTIN_2"/>
    <property type="match status" value="1"/>
</dbReference>
<dbReference type="Ensembl" id="ENSCABT00000027814.1">
    <property type="protein sequence ID" value="ENSCABP00000025381.1"/>
    <property type="gene ID" value="ENSCABG00000018672.1"/>
</dbReference>
<dbReference type="GO" id="GO:0008083">
    <property type="term" value="F:growth factor activity"/>
    <property type="evidence" value="ECO:0007669"/>
    <property type="project" value="TreeGrafter"/>
</dbReference>
<evidence type="ECO:0000256" key="1">
    <source>
        <dbReference type="ARBA" id="ARBA00004613"/>
    </source>
</evidence>
<evidence type="ECO:0000256" key="4">
    <source>
        <dbReference type="ARBA" id="ARBA00022734"/>
    </source>
</evidence>
<reference evidence="9" key="1">
    <citation type="submission" date="2025-08" db="UniProtKB">
        <authorList>
            <consortium name="Ensembl"/>
        </authorList>
    </citation>
    <scope>IDENTIFICATION</scope>
</reference>
<dbReference type="PANTHER" id="PTHR22799">
    <property type="entry name" value="TETRANECTIN-RELATED"/>
    <property type="match status" value="1"/>
</dbReference>
<feature type="domain" description="C-type lectin" evidence="8">
    <location>
        <begin position="126"/>
        <end position="239"/>
    </location>
</feature>